<protein>
    <submittedName>
        <fullName evidence="2">Predicted nucleic-acid-binding protein, contains PIN domain</fullName>
    </submittedName>
</protein>
<gene>
    <name evidence="2" type="ORF">BECKSD772D_GA0070982_12224</name>
</gene>
<feature type="domain" description="PIN" evidence="1">
    <location>
        <begin position="2"/>
        <end position="124"/>
    </location>
</feature>
<dbReference type="EMBL" id="CAADHB010000222">
    <property type="protein sequence ID" value="VFK81103.1"/>
    <property type="molecule type" value="Genomic_DNA"/>
</dbReference>
<sequence length="142" mass="16356">MIALDTNVIVRFLVRDDEQQAQMVYTRFKAAEREDERLFVPLPVVLELIWVLGSSYKMSRGEILRSITSLRQMPILRFEADAIIERLPFFAEQTWAELDDLLIALSAEAAGCETTLTFDKKAARSPLFELFADEVWMLHQSS</sequence>
<dbReference type="Pfam" id="PF01850">
    <property type="entry name" value="PIN"/>
    <property type="match status" value="1"/>
</dbReference>
<name>A0A451BS22_9GAMM</name>
<dbReference type="SUPFAM" id="SSF88723">
    <property type="entry name" value="PIN domain-like"/>
    <property type="match status" value="1"/>
</dbReference>
<dbReference type="InterPro" id="IPR029060">
    <property type="entry name" value="PIN-like_dom_sf"/>
</dbReference>
<dbReference type="PANTHER" id="PTHR39664:SF2">
    <property type="entry name" value="NUCLEIC ACID-BINDING PROTEIN, CONTAINING PIN DOMAIN-RELATED"/>
    <property type="match status" value="1"/>
</dbReference>
<dbReference type="InterPro" id="IPR002716">
    <property type="entry name" value="PIN_dom"/>
</dbReference>
<proteinExistence type="predicted"/>
<evidence type="ECO:0000259" key="1">
    <source>
        <dbReference type="Pfam" id="PF01850"/>
    </source>
</evidence>
<evidence type="ECO:0000313" key="2">
    <source>
        <dbReference type="EMBL" id="VFK81103.1"/>
    </source>
</evidence>
<organism evidence="2">
    <name type="scientific">Candidatus Kentrum sp. SD</name>
    <dbReference type="NCBI Taxonomy" id="2126332"/>
    <lineage>
        <taxon>Bacteria</taxon>
        <taxon>Pseudomonadati</taxon>
        <taxon>Pseudomonadota</taxon>
        <taxon>Gammaproteobacteria</taxon>
        <taxon>Candidatus Kentrum</taxon>
    </lineage>
</organism>
<dbReference type="AlphaFoldDB" id="A0A451BS22"/>
<dbReference type="PANTHER" id="PTHR39664">
    <property type="match status" value="1"/>
</dbReference>
<accession>A0A451BS22</accession>
<dbReference type="CDD" id="cd18683">
    <property type="entry name" value="PIN_VapC-like"/>
    <property type="match status" value="1"/>
</dbReference>
<reference evidence="2" key="1">
    <citation type="submission" date="2019-02" db="EMBL/GenBank/DDBJ databases">
        <authorList>
            <person name="Gruber-Vodicka R. H."/>
            <person name="Seah K. B. B."/>
        </authorList>
    </citation>
    <scope>NUCLEOTIDE SEQUENCE</scope>
    <source>
        <strain evidence="2">BECK_S127</strain>
    </source>
</reference>
<dbReference type="Gene3D" id="3.40.50.1010">
    <property type="entry name" value="5'-nuclease"/>
    <property type="match status" value="1"/>
</dbReference>